<evidence type="ECO:0000256" key="1">
    <source>
        <dbReference type="SAM" id="MobiDB-lite"/>
    </source>
</evidence>
<name>A0ABU1S3S0_9FLAO</name>
<evidence type="ECO:0000313" key="2">
    <source>
        <dbReference type="EMBL" id="MDR6845666.1"/>
    </source>
</evidence>
<comment type="caution">
    <text evidence="2">The sequence shown here is derived from an EMBL/GenBank/DDBJ whole genome shotgun (WGS) entry which is preliminary data.</text>
</comment>
<evidence type="ECO:0008006" key="4">
    <source>
        <dbReference type="Google" id="ProtNLM"/>
    </source>
</evidence>
<dbReference type="RefSeq" id="WP_310007168.1">
    <property type="nucleotide sequence ID" value="NZ_JAVDTX010000005.1"/>
</dbReference>
<protein>
    <recommendedName>
        <fullName evidence="4">Outer membrane protein beta-barrel domain-containing protein</fullName>
    </recommendedName>
</protein>
<evidence type="ECO:0000313" key="3">
    <source>
        <dbReference type="Proteomes" id="UP001261871"/>
    </source>
</evidence>
<reference evidence="2 3" key="1">
    <citation type="submission" date="2023-07" db="EMBL/GenBank/DDBJ databases">
        <title>Sorghum-associated microbial communities from plants grown in Nebraska, USA.</title>
        <authorList>
            <person name="Schachtman D."/>
        </authorList>
    </citation>
    <scope>NUCLEOTIDE SEQUENCE [LARGE SCALE GENOMIC DNA]</scope>
    <source>
        <strain evidence="2 3">BE124</strain>
    </source>
</reference>
<keyword evidence="3" id="KW-1185">Reference proteome</keyword>
<accession>A0ABU1S3S0</accession>
<gene>
    <name evidence="2" type="ORF">J2W95_002376</name>
</gene>
<feature type="region of interest" description="Disordered" evidence="1">
    <location>
        <begin position="295"/>
        <end position="315"/>
    </location>
</feature>
<dbReference type="Proteomes" id="UP001261871">
    <property type="component" value="Unassembled WGS sequence"/>
</dbReference>
<organism evidence="2 3">
    <name type="scientific">Flavobacterium granuli</name>
    <dbReference type="NCBI Taxonomy" id="280093"/>
    <lineage>
        <taxon>Bacteria</taxon>
        <taxon>Pseudomonadati</taxon>
        <taxon>Bacteroidota</taxon>
        <taxon>Flavobacteriia</taxon>
        <taxon>Flavobacteriales</taxon>
        <taxon>Flavobacteriaceae</taxon>
        <taxon>Flavobacterium</taxon>
    </lineage>
</organism>
<proteinExistence type="predicted"/>
<dbReference type="EMBL" id="JAVDTX010000005">
    <property type="protein sequence ID" value="MDR6845666.1"/>
    <property type="molecule type" value="Genomic_DNA"/>
</dbReference>
<sequence>MKTKFQLFFIFALFIKCIFIYSQDTSTQKNSVNVSIDSNQDSSSQIDSVKVSFDTNINFSAPSSNSTKEATAGIGTIGLKFERGLIYGDVNFTVYSQNKEIIAIDSSNTTIFGSNLLIPENSSNKISNFYIRLGTKSFYKNFGDNLPTFSKKRIGLNSSFRVNNTTWIKDTLSVPTTINSFELNVDYLLLNTVLFNTNEKIKLIMSFGLATRRLGGDYGLDKNTEIRNEFLGTEKLAFNGTNFGVRLEISKFYGEMNLTSFKRSQNIAGFSGNQSIISLGLRADLTLSGKEVYPKKNKTKEPKDPTATNKLKKEKLKKQIKLEKKELKDQKKIKKLEEELKKLKNEK</sequence>